<organism evidence="10">
    <name type="scientific">Caenorhabditis brenneri</name>
    <name type="common">Nematode worm</name>
    <dbReference type="NCBI Taxonomy" id="135651"/>
    <lineage>
        <taxon>Eukaryota</taxon>
        <taxon>Metazoa</taxon>
        <taxon>Ecdysozoa</taxon>
        <taxon>Nematoda</taxon>
        <taxon>Chromadorea</taxon>
        <taxon>Rhabditida</taxon>
        <taxon>Rhabditina</taxon>
        <taxon>Rhabditomorpha</taxon>
        <taxon>Rhabditoidea</taxon>
        <taxon>Rhabditidae</taxon>
        <taxon>Peloderinae</taxon>
        <taxon>Caenorhabditis</taxon>
    </lineage>
</organism>
<dbReference type="PROSITE" id="PS01186">
    <property type="entry name" value="EGF_2"/>
    <property type="match status" value="2"/>
</dbReference>
<feature type="domain" description="Fibrinogen C-terminal" evidence="8">
    <location>
        <begin position="644"/>
        <end position="899"/>
    </location>
</feature>
<dbReference type="PANTHER" id="PTHR23062:SF3">
    <property type="entry name" value="ANF_RECEPTOR DOMAIN-CONTAINING PROTEIN-RELATED"/>
    <property type="match status" value="1"/>
</dbReference>
<dbReference type="PROSITE" id="PS50026">
    <property type="entry name" value="EGF_3"/>
    <property type="match status" value="1"/>
</dbReference>
<feature type="domain" description="VWFD" evidence="7">
    <location>
        <begin position="178"/>
        <end position="360"/>
    </location>
</feature>
<dbReference type="InParanoid" id="G0NM33"/>
<dbReference type="InterPro" id="IPR001881">
    <property type="entry name" value="EGF-like_Ca-bd_dom"/>
</dbReference>
<feature type="disulfide bond" evidence="4">
    <location>
        <begin position="635"/>
        <end position="644"/>
    </location>
</feature>
<dbReference type="eggNOG" id="KOG1216">
    <property type="taxonomic scope" value="Eukaryota"/>
</dbReference>
<dbReference type="Gene3D" id="2.10.25.10">
    <property type="entry name" value="Laminin"/>
    <property type="match status" value="4"/>
</dbReference>
<dbReference type="PROSITE" id="PS51406">
    <property type="entry name" value="FIBRINOGEN_C_2"/>
    <property type="match status" value="1"/>
</dbReference>
<dbReference type="PROSITE" id="PS00010">
    <property type="entry name" value="ASX_HYDROXYL"/>
    <property type="match status" value="1"/>
</dbReference>
<accession>G0NM33</accession>
<dbReference type="InterPro" id="IPR036084">
    <property type="entry name" value="Ser_inhib-like_sf"/>
</dbReference>
<dbReference type="SUPFAM" id="SSF57567">
    <property type="entry name" value="Serine protease inhibitors"/>
    <property type="match status" value="1"/>
</dbReference>
<dbReference type="eggNOG" id="KOG2579">
    <property type="taxonomic scope" value="Eukaryota"/>
</dbReference>
<keyword evidence="2" id="KW-0722">Serine protease inhibitor</keyword>
<dbReference type="Pfam" id="PF00094">
    <property type="entry name" value="VWD"/>
    <property type="match status" value="1"/>
</dbReference>
<name>G0NM33_CAEBE</name>
<proteinExistence type="predicted"/>
<dbReference type="FunFam" id="2.10.25.10:FF:000002">
    <property type="entry name" value="Latent-transforming growth factor beta-binding protein 3"/>
    <property type="match status" value="1"/>
</dbReference>
<reference evidence="10" key="1">
    <citation type="submission" date="2011-07" db="EMBL/GenBank/DDBJ databases">
        <authorList>
            <consortium name="Caenorhabditis brenneri Sequencing and Analysis Consortium"/>
            <person name="Wilson R.K."/>
        </authorList>
    </citation>
    <scope>NUCLEOTIDE SEQUENCE [LARGE SCALE GENOMIC DNA]</scope>
    <source>
        <strain evidence="10">PB2801</strain>
    </source>
</reference>
<dbReference type="InterPro" id="IPR000152">
    <property type="entry name" value="EGF-type_Asp/Asn_hydroxyl_site"/>
</dbReference>
<sequence>MGIFKLLTFALLIVGVNSNCYGPNCDEPNYLEDTAQCSGLECESKESLLAMIGEYQKAKHQEYLAPAMKSEATIRHFLNEVGTNELAATDAPQCNICSQPGLCNNGTCVPDATAPWKYFYCVCPDNTSGKNCQTVISCKDDTCGKNANCYVANHQVNCICKPGYSALPNGKDCNMKVKKTCMSGDPHYVTYDGLHFDYQGTCPYVFTQPCTILPEPYGWFSVRAKNEFQNKKVNVSIVSEVEVDLHNLTIHIDGRSKTALVNGVRVLTPWYYPDTKNWTVRITYTEPTFTIENDQGIVVTFYYYYSLCVQVPDIPEFNGNSTLCGLGGNIDSNKFDDVVNKNGTVLDLKNTDRQPKNDNYLDFMKTEDTWITDNFLPLRPNQENCLSGHLLNNITHCDIQSAAQACYPIQQAENGVGPFAACQGLGNDTLENFYYDCIYDTCRDPTYKCTEFTYFFRYCQQALPQEPMNKDWRSEVKCPLACTPNAHPSICTSSCPSTCAEPFPEVCDKGCIDGCECDPGYVIDNTVTGSMKCIRIDQCGCTDTNGNPHQAGKPWLTQNCTIVHECQNGSMWSYYKPCSDYGSCVINSVDMQCQCDKGFRGDGYNCTDINECVETPGICNHGQCVNTPGSYHCDCEDFWVGDNCNAYKPRRHCADLYVYWDIRANGVNYINPPFALPNRTKFQAMDVFCDMTTNGGGYTLMSSDTKDLNSNKTFQEYINGFGTPAAQSVWIGLEFIHQMTFYQPQTLRLNLHRCASNGRPELDTYCTYPTFSVLNSTTQYSVVIREPCTGTEADGHYYQDGWSRWDLSQNGPKFSTWDLEVETTRPPRLFENDAATYACTCSKNNLNTGWWYIEDQLCGAANLNGVRYSCPNIPVEDEKYLRWAEGTLGQASMWLRPVGYPKYDKSNYPSTKQTFVFAYSNDLDQFTVETVKNGILYDWPEKLYATVGDIRFDVKKGENINFHTDLKSFNASVSSHMPNPSLGYGDNTTGSDVFNVIQKFLNNTQAPVVGAVLYFVVKRHPNTDQISSLVSELQRNNVFVYFHVDKVRSGGQYRHVLFDLASQTNGFCIFAPDDGTRPFTYSARNAIGLIRHPFQYFFQRYTVSGSGSIELPTFKTPNPDNSKEQVLAVTTVQDTPLDGKYLSLNYTVKSEDGNVVTTFPMNGGYWNQLGTGIVNYFQLSGNTEYKWSIDYHYSSNTSQIIEHRVYGSFTFDASIFAHPPNSTLGYGDKSTGSDVFRILQKFVNNNQANVCGSFVYVLVKRYPNNEDATDLIAQLRSKHVFVNFIVHNSPSGGTQTHSLFTVSSKTNGYCIFADASDYSQTARLGASIIGRACQFLAYNYVASGSGRIVVPTYSSPYPPNWTEYLKILVTVQDHKIDGNFISLNYSITNSTGDSVFSAPDAHSPRYGTGIIVDHGFHGSSDYKMIISYSYATNQPQFIEVRMYSNRYEDFPPFASN</sequence>
<dbReference type="PROSITE" id="PS51233">
    <property type="entry name" value="VWFD"/>
    <property type="match status" value="1"/>
</dbReference>
<dbReference type="GO" id="GO:0045087">
    <property type="term" value="P:innate immune response"/>
    <property type="evidence" value="ECO:0007669"/>
    <property type="project" value="TreeGrafter"/>
</dbReference>
<dbReference type="SMART" id="SM00181">
    <property type="entry name" value="EGF"/>
    <property type="match status" value="4"/>
</dbReference>
<dbReference type="OrthoDB" id="5874307at2759"/>
<dbReference type="SMART" id="SM00186">
    <property type="entry name" value="FBG"/>
    <property type="match status" value="1"/>
</dbReference>
<dbReference type="GO" id="GO:0005509">
    <property type="term" value="F:calcium ion binding"/>
    <property type="evidence" value="ECO:0007669"/>
    <property type="project" value="InterPro"/>
</dbReference>
<keyword evidence="3 4" id="KW-1015">Disulfide bond</keyword>
<dbReference type="InterPro" id="IPR018097">
    <property type="entry name" value="EGF_Ca-bd_CS"/>
</dbReference>
<feature type="domain" description="EGF-like" evidence="6">
    <location>
        <begin position="608"/>
        <end position="645"/>
    </location>
</feature>
<dbReference type="STRING" id="135651.G0NM33"/>
<dbReference type="CDD" id="cd00054">
    <property type="entry name" value="EGF_CA"/>
    <property type="match status" value="1"/>
</dbReference>
<dbReference type="PROSITE" id="PS01187">
    <property type="entry name" value="EGF_CA"/>
    <property type="match status" value="1"/>
</dbReference>
<dbReference type="InterPro" id="IPR002919">
    <property type="entry name" value="TIL_dom"/>
</dbReference>
<dbReference type="Proteomes" id="UP000008068">
    <property type="component" value="Unassembled WGS sequence"/>
</dbReference>
<dbReference type="CDD" id="cd19941">
    <property type="entry name" value="TIL"/>
    <property type="match status" value="1"/>
</dbReference>
<evidence type="ECO:0000256" key="1">
    <source>
        <dbReference type="ARBA" id="ARBA00022729"/>
    </source>
</evidence>
<evidence type="ECO:0000313" key="9">
    <source>
        <dbReference type="EMBL" id="EGT33969.1"/>
    </source>
</evidence>
<dbReference type="GO" id="GO:0004867">
    <property type="term" value="F:serine-type endopeptidase inhibitor activity"/>
    <property type="evidence" value="ECO:0007669"/>
    <property type="project" value="UniProtKB-KW"/>
</dbReference>
<dbReference type="InterPro" id="IPR001846">
    <property type="entry name" value="VWF_type-D"/>
</dbReference>
<dbReference type="SUPFAM" id="SSF56496">
    <property type="entry name" value="Fibrinogen C-terminal domain-like"/>
    <property type="match status" value="1"/>
</dbReference>
<dbReference type="SMART" id="SM00216">
    <property type="entry name" value="VWD"/>
    <property type="match status" value="1"/>
</dbReference>
<evidence type="ECO:0000259" key="6">
    <source>
        <dbReference type="PROSITE" id="PS50026"/>
    </source>
</evidence>
<dbReference type="InterPro" id="IPR036056">
    <property type="entry name" value="Fibrinogen-like_C"/>
</dbReference>
<dbReference type="Gene3D" id="3.90.215.10">
    <property type="entry name" value="Gamma Fibrinogen, chain A, domain 1"/>
    <property type="match status" value="1"/>
</dbReference>
<evidence type="ECO:0000313" key="10">
    <source>
        <dbReference type="Proteomes" id="UP000008068"/>
    </source>
</evidence>
<keyword evidence="10" id="KW-1185">Reference proteome</keyword>
<evidence type="ECO:0000256" key="5">
    <source>
        <dbReference type="SAM" id="SignalP"/>
    </source>
</evidence>
<evidence type="ECO:0000259" key="8">
    <source>
        <dbReference type="PROSITE" id="PS51406"/>
    </source>
</evidence>
<dbReference type="SUPFAM" id="SSF57196">
    <property type="entry name" value="EGF/Laminin"/>
    <property type="match status" value="1"/>
</dbReference>
<dbReference type="Pfam" id="PF23673">
    <property type="entry name" value="DUF7154"/>
    <property type="match status" value="2"/>
</dbReference>
<feature type="chain" id="PRO_5003406041" evidence="5">
    <location>
        <begin position="19"/>
        <end position="1456"/>
    </location>
</feature>
<dbReference type="SMART" id="SM00179">
    <property type="entry name" value="EGF_CA"/>
    <property type="match status" value="1"/>
</dbReference>
<dbReference type="EMBL" id="GL379908">
    <property type="protein sequence ID" value="EGT33969.1"/>
    <property type="molecule type" value="Genomic_DNA"/>
</dbReference>
<comment type="caution">
    <text evidence="4">Lacks conserved residue(s) required for the propagation of feature annotation.</text>
</comment>
<dbReference type="InterPro" id="IPR014716">
    <property type="entry name" value="Fibrinogen_a/b/g_C_1"/>
</dbReference>
<keyword evidence="2" id="KW-0646">Protease inhibitor</keyword>
<keyword evidence="4" id="KW-0245">EGF-like domain</keyword>
<dbReference type="PANTHER" id="PTHR23062">
    <property type="entry name" value="HYPOTHETICAL PROTEIN C.ELEGANS"/>
    <property type="match status" value="1"/>
</dbReference>
<dbReference type="PROSITE" id="PS00022">
    <property type="entry name" value="EGF_1"/>
    <property type="match status" value="2"/>
</dbReference>
<evidence type="ECO:0000259" key="7">
    <source>
        <dbReference type="PROSITE" id="PS51233"/>
    </source>
</evidence>
<evidence type="ECO:0000256" key="2">
    <source>
        <dbReference type="ARBA" id="ARBA00022900"/>
    </source>
</evidence>
<keyword evidence="1 5" id="KW-0732">Signal</keyword>
<dbReference type="Pfam" id="PF01826">
    <property type="entry name" value="TIL"/>
    <property type="match status" value="1"/>
</dbReference>
<dbReference type="InterPro" id="IPR055578">
    <property type="entry name" value="DUF7154"/>
</dbReference>
<dbReference type="Pfam" id="PF00147">
    <property type="entry name" value="Fibrinogen_C"/>
    <property type="match status" value="1"/>
</dbReference>
<evidence type="ECO:0000256" key="3">
    <source>
        <dbReference type="ARBA" id="ARBA00023157"/>
    </source>
</evidence>
<dbReference type="HOGENOM" id="CLU_251016_0_0_1"/>
<dbReference type="InterPro" id="IPR000742">
    <property type="entry name" value="EGF"/>
</dbReference>
<feature type="signal peptide" evidence="5">
    <location>
        <begin position="1"/>
        <end position="18"/>
    </location>
</feature>
<protein>
    <submittedName>
        <fullName evidence="9">Uncharacterized protein</fullName>
    </submittedName>
</protein>
<gene>
    <name evidence="9" type="ORF">CAEBREN_25286</name>
</gene>
<dbReference type="InterPro" id="IPR002181">
    <property type="entry name" value="Fibrinogen_a/b/g_C_dom"/>
</dbReference>
<evidence type="ECO:0000256" key="4">
    <source>
        <dbReference type="PROSITE-ProRule" id="PRU00076"/>
    </source>
</evidence>